<feature type="transmembrane region" description="Helical" evidence="1">
    <location>
        <begin position="447"/>
        <end position="474"/>
    </location>
</feature>
<name>A0ABR4H7W1_9EURO</name>
<dbReference type="Proteomes" id="UP001610334">
    <property type="component" value="Unassembled WGS sequence"/>
</dbReference>
<dbReference type="Gene3D" id="3.40.605.10">
    <property type="entry name" value="Aldehyde Dehydrogenase, Chain A, domain 1"/>
    <property type="match status" value="1"/>
</dbReference>
<proteinExistence type="predicted"/>
<dbReference type="Gene3D" id="3.40.309.10">
    <property type="entry name" value="Aldehyde Dehydrogenase, Chain A, domain 2"/>
    <property type="match status" value="1"/>
</dbReference>
<dbReference type="SUPFAM" id="SSF53720">
    <property type="entry name" value="ALDH-like"/>
    <property type="match status" value="1"/>
</dbReference>
<evidence type="ECO:0000313" key="4">
    <source>
        <dbReference type="Proteomes" id="UP001610334"/>
    </source>
</evidence>
<dbReference type="Pfam" id="PF00171">
    <property type="entry name" value="Aldedh"/>
    <property type="match status" value="1"/>
</dbReference>
<dbReference type="EMBL" id="JBFXLT010000057">
    <property type="protein sequence ID" value="KAL2811538.1"/>
    <property type="molecule type" value="Genomic_DNA"/>
</dbReference>
<dbReference type="PANTHER" id="PTHR43111">
    <property type="entry name" value="ALDEHYDE DEHYDROGENASE B-RELATED"/>
    <property type="match status" value="1"/>
</dbReference>
<keyword evidence="4" id="KW-1185">Reference proteome</keyword>
<dbReference type="PANTHER" id="PTHR43111:SF1">
    <property type="entry name" value="ALDEHYDE DEHYDROGENASE B-RELATED"/>
    <property type="match status" value="1"/>
</dbReference>
<sequence>MNPSNLELITTTALEGRMRDLRTRQYVLRSLHDKLAHNAEELVQAIQKDDGISQAEAQLVVAAALMEVRVHYDALDLDQELEREYRIARGKPCLEQRGPHGIVYVIPDAYTCLFGIVAALSAAFEAGNCGVVELNPTLRHTPQLLQQYFSELNLEDVLAITTERPHADFVEECLVVDQASEESSQHLIRRQEVAHSGALVSIPQRTVAIVDRTGDIGAAAKEIAACTVLFHGQGRYSVDQVLVNEFVAEDFFSILKGELLSAASEKPQAGTRSNRETYSGSRVVLDLQGIKVVEVHDRSSPLLHQRQPAQVLCIHKITSLDDAIDTVNETKKQLGALYLFTGSDEAKYLSQYISTRATFVDHIPPELQIGPAYPIGFPTSITQRYARAMFEIPCPERVSGGKVRQLATVWQHIKGGKASSILSKACGPLKLTGQGKAGAMDFFAQGMLLNLVVCVLPMAALSVVATGKGLAFLYQKFSGH</sequence>
<protein>
    <submittedName>
        <fullName evidence="3">Aldehyde/histidinol dehydrogenase</fullName>
    </submittedName>
</protein>
<accession>A0ABR4H7W1</accession>
<evidence type="ECO:0000313" key="3">
    <source>
        <dbReference type="EMBL" id="KAL2811538.1"/>
    </source>
</evidence>
<gene>
    <name evidence="3" type="ORF">BJX63DRAFT_433386</name>
</gene>
<keyword evidence="1" id="KW-0472">Membrane</keyword>
<feature type="domain" description="Aldehyde dehydrogenase" evidence="2">
    <location>
        <begin position="20"/>
        <end position="262"/>
    </location>
</feature>
<keyword evidence="1" id="KW-1133">Transmembrane helix</keyword>
<reference evidence="3 4" key="1">
    <citation type="submission" date="2024-07" db="EMBL/GenBank/DDBJ databases">
        <title>Section-level genome sequencing and comparative genomics of Aspergillus sections Usti and Cavernicolus.</title>
        <authorList>
            <consortium name="Lawrence Berkeley National Laboratory"/>
            <person name="Nybo J.L."/>
            <person name="Vesth T.C."/>
            <person name="Theobald S."/>
            <person name="Frisvad J.C."/>
            <person name="Larsen T.O."/>
            <person name="Kjaerboelling I."/>
            <person name="Rothschild-Mancinelli K."/>
            <person name="Lyhne E.K."/>
            <person name="Kogle M.E."/>
            <person name="Barry K."/>
            <person name="Clum A."/>
            <person name="Na H."/>
            <person name="Ledsgaard L."/>
            <person name="Lin J."/>
            <person name="Lipzen A."/>
            <person name="Kuo A."/>
            <person name="Riley R."/>
            <person name="Mondo S."/>
            <person name="Labutti K."/>
            <person name="Haridas S."/>
            <person name="Pangalinan J."/>
            <person name="Salamov A.A."/>
            <person name="Simmons B.A."/>
            <person name="Magnuson J.K."/>
            <person name="Chen J."/>
            <person name="Drula E."/>
            <person name="Henrissat B."/>
            <person name="Wiebenga A."/>
            <person name="Lubbers R.J."/>
            <person name="Gomes A.C."/>
            <person name="Makela M.R."/>
            <person name="Stajich J."/>
            <person name="Grigoriev I.V."/>
            <person name="Mortensen U.H."/>
            <person name="De Vries R.P."/>
            <person name="Baker S.E."/>
            <person name="Andersen M.R."/>
        </authorList>
    </citation>
    <scope>NUCLEOTIDE SEQUENCE [LARGE SCALE GENOMIC DNA]</scope>
    <source>
        <strain evidence="3 4">CBS 588.65</strain>
    </source>
</reference>
<evidence type="ECO:0000259" key="2">
    <source>
        <dbReference type="Pfam" id="PF00171"/>
    </source>
</evidence>
<dbReference type="InterPro" id="IPR016162">
    <property type="entry name" value="Ald_DH_N"/>
</dbReference>
<dbReference type="InterPro" id="IPR016163">
    <property type="entry name" value="Ald_DH_C"/>
</dbReference>
<dbReference type="InterPro" id="IPR016161">
    <property type="entry name" value="Ald_DH/histidinol_DH"/>
</dbReference>
<evidence type="ECO:0000256" key="1">
    <source>
        <dbReference type="SAM" id="Phobius"/>
    </source>
</evidence>
<organism evidence="3 4">
    <name type="scientific">Aspergillus granulosus</name>
    <dbReference type="NCBI Taxonomy" id="176169"/>
    <lineage>
        <taxon>Eukaryota</taxon>
        <taxon>Fungi</taxon>
        <taxon>Dikarya</taxon>
        <taxon>Ascomycota</taxon>
        <taxon>Pezizomycotina</taxon>
        <taxon>Eurotiomycetes</taxon>
        <taxon>Eurotiomycetidae</taxon>
        <taxon>Eurotiales</taxon>
        <taxon>Aspergillaceae</taxon>
        <taxon>Aspergillus</taxon>
        <taxon>Aspergillus subgen. Nidulantes</taxon>
    </lineage>
</organism>
<keyword evidence="1" id="KW-0812">Transmembrane</keyword>
<comment type="caution">
    <text evidence="3">The sequence shown here is derived from an EMBL/GenBank/DDBJ whole genome shotgun (WGS) entry which is preliminary data.</text>
</comment>
<dbReference type="InterPro" id="IPR015590">
    <property type="entry name" value="Aldehyde_DH_dom"/>
</dbReference>